<evidence type="ECO:0008006" key="5">
    <source>
        <dbReference type="Google" id="ProtNLM"/>
    </source>
</evidence>
<dbReference type="GO" id="GO:0004497">
    <property type="term" value="F:monooxygenase activity"/>
    <property type="evidence" value="ECO:0007669"/>
    <property type="project" value="InterPro"/>
</dbReference>
<protein>
    <recommendedName>
        <fullName evidence="5">Cytochrome P450</fullName>
    </recommendedName>
</protein>
<keyword evidence="1" id="KW-0472">Membrane</keyword>
<keyword evidence="3" id="KW-1185">Reference proteome</keyword>
<evidence type="ECO:0000313" key="3">
    <source>
        <dbReference type="Proteomes" id="UP000504636"/>
    </source>
</evidence>
<dbReference type="GO" id="GO:0005506">
    <property type="term" value="F:iron ion binding"/>
    <property type="evidence" value="ECO:0007669"/>
    <property type="project" value="InterPro"/>
</dbReference>
<reference evidence="4" key="2">
    <citation type="submission" date="2020-04" db="EMBL/GenBank/DDBJ databases">
        <authorList>
            <consortium name="NCBI Genome Project"/>
        </authorList>
    </citation>
    <scope>NUCLEOTIDE SEQUENCE</scope>
    <source>
        <strain evidence="4">CBS 304.34</strain>
    </source>
</reference>
<dbReference type="InterPro" id="IPR036396">
    <property type="entry name" value="Cyt_P450_sf"/>
</dbReference>
<dbReference type="GeneID" id="54456595"/>
<evidence type="ECO:0000313" key="4">
    <source>
        <dbReference type="RefSeq" id="XP_033575172.1"/>
    </source>
</evidence>
<feature type="transmembrane region" description="Helical" evidence="1">
    <location>
        <begin position="6"/>
        <end position="23"/>
    </location>
</feature>
<dbReference type="GO" id="GO:0020037">
    <property type="term" value="F:heme binding"/>
    <property type="evidence" value="ECO:0007669"/>
    <property type="project" value="InterPro"/>
</dbReference>
<dbReference type="SUPFAM" id="SSF48264">
    <property type="entry name" value="Cytochrome P450"/>
    <property type="match status" value="1"/>
</dbReference>
<accession>A0A6A6YI21</accession>
<organism evidence="2">
    <name type="scientific">Mytilinidion resinicola</name>
    <dbReference type="NCBI Taxonomy" id="574789"/>
    <lineage>
        <taxon>Eukaryota</taxon>
        <taxon>Fungi</taxon>
        <taxon>Dikarya</taxon>
        <taxon>Ascomycota</taxon>
        <taxon>Pezizomycotina</taxon>
        <taxon>Dothideomycetes</taxon>
        <taxon>Pleosporomycetidae</taxon>
        <taxon>Mytilinidiales</taxon>
        <taxon>Mytilinidiaceae</taxon>
        <taxon>Mytilinidion</taxon>
    </lineage>
</organism>
<dbReference type="AlphaFoldDB" id="A0A6A6YI21"/>
<keyword evidence="1" id="KW-1133">Transmembrane helix</keyword>
<dbReference type="OrthoDB" id="10029320at2759"/>
<evidence type="ECO:0000313" key="2">
    <source>
        <dbReference type="EMBL" id="KAF2808208.1"/>
    </source>
</evidence>
<sequence>MADSKTAIVAVTVVFLVATYLYIRSNNYERSNCPSVSKVFADEVNCLRILQAKASNQDNHGLRNALQSRALPNQRLTVAFGVDNAFTTTSIENRNMFRNQSTSLLRQPFSNSGWIKLHHGLRSMVKDALTDKSILLVPLVQSLTLRITLAVLFDLNPIAIPASVAEELASDINDIWLASKCGTIPKWRTQTRTHMLLRSILPSTDPLNLAENPMNFILPAYETLWRVVLRCFIEVLYRGPRASRTTWRRAIQESLSHPKDSSVDVSKFSTNNIAREALRLYPPTRRVYRYFQDPATGYPEVEAADLEACQRDETLWGADAKTFNPDRWMTIDDPARRLLAFGDSPFRCPAYNEFGFRMIILLTGALSEGVGEDYELQYGSCCELPEWGTPLCSGRRSYSQVRLQGLRSCN</sequence>
<name>A0A6A6YI21_9PEZI</name>
<dbReference type="Gene3D" id="1.10.630.10">
    <property type="entry name" value="Cytochrome P450"/>
    <property type="match status" value="1"/>
</dbReference>
<dbReference type="GO" id="GO:0016705">
    <property type="term" value="F:oxidoreductase activity, acting on paired donors, with incorporation or reduction of molecular oxygen"/>
    <property type="evidence" value="ECO:0007669"/>
    <property type="project" value="InterPro"/>
</dbReference>
<dbReference type="Proteomes" id="UP000504636">
    <property type="component" value="Unplaced"/>
</dbReference>
<dbReference type="RefSeq" id="XP_033575172.1">
    <property type="nucleotide sequence ID" value="XM_033715702.1"/>
</dbReference>
<evidence type="ECO:0000256" key="1">
    <source>
        <dbReference type="SAM" id="Phobius"/>
    </source>
</evidence>
<keyword evidence="1" id="KW-0812">Transmembrane</keyword>
<gene>
    <name evidence="2 4" type="ORF">BDZ99DRAFT_390957</name>
</gene>
<dbReference type="EMBL" id="MU003703">
    <property type="protein sequence ID" value="KAF2808208.1"/>
    <property type="molecule type" value="Genomic_DNA"/>
</dbReference>
<reference evidence="4" key="3">
    <citation type="submission" date="2025-04" db="UniProtKB">
        <authorList>
            <consortium name="RefSeq"/>
        </authorList>
    </citation>
    <scope>IDENTIFICATION</scope>
    <source>
        <strain evidence="4">CBS 304.34</strain>
    </source>
</reference>
<proteinExistence type="predicted"/>
<reference evidence="2 4" key="1">
    <citation type="journal article" date="2020" name="Stud. Mycol.">
        <title>101 Dothideomycetes genomes: a test case for predicting lifestyles and emergence of pathogens.</title>
        <authorList>
            <person name="Haridas S."/>
            <person name="Albert R."/>
            <person name="Binder M."/>
            <person name="Bloem J."/>
            <person name="Labutti K."/>
            <person name="Salamov A."/>
            <person name="Andreopoulos B."/>
            <person name="Baker S."/>
            <person name="Barry K."/>
            <person name="Bills G."/>
            <person name="Bluhm B."/>
            <person name="Cannon C."/>
            <person name="Castanera R."/>
            <person name="Culley D."/>
            <person name="Daum C."/>
            <person name="Ezra D."/>
            <person name="Gonzalez J."/>
            <person name="Henrissat B."/>
            <person name="Kuo A."/>
            <person name="Liang C."/>
            <person name="Lipzen A."/>
            <person name="Lutzoni F."/>
            <person name="Magnuson J."/>
            <person name="Mondo S."/>
            <person name="Nolan M."/>
            <person name="Ohm R."/>
            <person name="Pangilinan J."/>
            <person name="Park H.-J."/>
            <person name="Ramirez L."/>
            <person name="Alfaro M."/>
            <person name="Sun H."/>
            <person name="Tritt A."/>
            <person name="Yoshinaga Y."/>
            <person name="Zwiers L.-H."/>
            <person name="Turgeon B."/>
            <person name="Goodwin S."/>
            <person name="Spatafora J."/>
            <person name="Crous P."/>
            <person name="Grigoriev I."/>
        </authorList>
    </citation>
    <scope>NUCLEOTIDE SEQUENCE</scope>
    <source>
        <strain evidence="2 4">CBS 304.34</strain>
    </source>
</reference>